<dbReference type="Pfam" id="PF02518">
    <property type="entry name" value="HATPase_c"/>
    <property type="match status" value="1"/>
</dbReference>
<gene>
    <name evidence="6" type="ORF">GCM10022239_14690</name>
</gene>
<dbReference type="PANTHER" id="PTHR24421:SF61">
    <property type="entry name" value="OXYGEN SENSOR HISTIDINE KINASE NREB"/>
    <property type="match status" value="1"/>
</dbReference>
<keyword evidence="4" id="KW-0812">Transmembrane</keyword>
<dbReference type="EMBL" id="BAABAE010000003">
    <property type="protein sequence ID" value="GAA3740114.1"/>
    <property type="molecule type" value="Genomic_DNA"/>
</dbReference>
<dbReference type="RefSeq" id="WP_344755255.1">
    <property type="nucleotide sequence ID" value="NZ_BAABAE010000003.1"/>
</dbReference>
<evidence type="ECO:0000313" key="6">
    <source>
        <dbReference type="EMBL" id="GAA3740114.1"/>
    </source>
</evidence>
<keyword evidence="7" id="KW-1185">Reference proteome</keyword>
<feature type="transmembrane region" description="Helical" evidence="4">
    <location>
        <begin position="83"/>
        <end position="103"/>
    </location>
</feature>
<reference evidence="7" key="1">
    <citation type="journal article" date="2019" name="Int. J. Syst. Evol. Microbiol.">
        <title>The Global Catalogue of Microorganisms (GCM) 10K type strain sequencing project: providing services to taxonomists for standard genome sequencing and annotation.</title>
        <authorList>
            <consortium name="The Broad Institute Genomics Platform"/>
            <consortium name="The Broad Institute Genome Sequencing Center for Infectious Disease"/>
            <person name="Wu L."/>
            <person name="Ma J."/>
        </authorList>
    </citation>
    <scope>NUCLEOTIDE SEQUENCE [LARGE SCALE GENOMIC DNA]</scope>
    <source>
        <strain evidence="7">JCM 16949</strain>
    </source>
</reference>
<evidence type="ECO:0000256" key="1">
    <source>
        <dbReference type="ARBA" id="ARBA00022679"/>
    </source>
</evidence>
<dbReference type="Proteomes" id="UP001501004">
    <property type="component" value="Unassembled WGS sequence"/>
</dbReference>
<dbReference type="InterPro" id="IPR003594">
    <property type="entry name" value="HATPase_dom"/>
</dbReference>
<dbReference type="SUPFAM" id="SSF55874">
    <property type="entry name" value="ATPase domain of HSP90 chaperone/DNA topoisomerase II/histidine kinase"/>
    <property type="match status" value="1"/>
</dbReference>
<feature type="transmembrane region" description="Helical" evidence="4">
    <location>
        <begin position="115"/>
        <end position="145"/>
    </location>
</feature>
<comment type="caution">
    <text evidence="6">The sequence shown here is derived from an EMBL/GenBank/DDBJ whole genome shotgun (WGS) entry which is preliminary data.</text>
</comment>
<proteinExistence type="predicted"/>
<feature type="domain" description="Histidine kinase/HSP90-like ATPase" evidence="5">
    <location>
        <begin position="312"/>
        <end position="400"/>
    </location>
</feature>
<protein>
    <recommendedName>
        <fullName evidence="5">Histidine kinase/HSP90-like ATPase domain-containing protein</fullName>
    </recommendedName>
</protein>
<dbReference type="Gene3D" id="3.30.565.10">
    <property type="entry name" value="Histidine kinase-like ATPase, C-terminal domain"/>
    <property type="match status" value="1"/>
</dbReference>
<dbReference type="InterPro" id="IPR050482">
    <property type="entry name" value="Sensor_HK_TwoCompSys"/>
</dbReference>
<organism evidence="6 7">
    <name type="scientific">Leifsonella bigeumensis</name>
    <dbReference type="NCBI Taxonomy" id="433643"/>
    <lineage>
        <taxon>Bacteria</taxon>
        <taxon>Bacillati</taxon>
        <taxon>Actinomycetota</taxon>
        <taxon>Actinomycetes</taxon>
        <taxon>Micrococcales</taxon>
        <taxon>Microbacteriaceae</taxon>
        <taxon>Leifsonella</taxon>
    </lineage>
</organism>
<evidence type="ECO:0000256" key="2">
    <source>
        <dbReference type="ARBA" id="ARBA00022777"/>
    </source>
</evidence>
<dbReference type="PANTHER" id="PTHR24421">
    <property type="entry name" value="NITRATE/NITRITE SENSOR PROTEIN NARX-RELATED"/>
    <property type="match status" value="1"/>
</dbReference>
<name>A0ABP7FHN8_9MICO</name>
<dbReference type="CDD" id="cd16917">
    <property type="entry name" value="HATPase_UhpB-NarQ-NarX-like"/>
    <property type="match status" value="1"/>
</dbReference>
<keyword evidence="1" id="KW-0808">Transferase</keyword>
<evidence type="ECO:0000256" key="3">
    <source>
        <dbReference type="ARBA" id="ARBA00023012"/>
    </source>
</evidence>
<feature type="transmembrane region" description="Helical" evidence="4">
    <location>
        <begin position="27"/>
        <end position="49"/>
    </location>
</feature>
<evidence type="ECO:0000313" key="7">
    <source>
        <dbReference type="Proteomes" id="UP001501004"/>
    </source>
</evidence>
<keyword evidence="4" id="KW-1133">Transmembrane helix</keyword>
<sequence length="404" mass="43457">MSEQSIHRAVPPRELAATITARSVLRAGWAVAATYLAISAIAIIELWIVRRYPVEAAIPLLALAVMGVALFFLVRYVSWWSGLMYLAVGGLATFAYVYGLLSIDPTVNDQGTYLVNRLVIVLLLIGPVSSRLIHGVLWCSGGWLLGTLATMAAQSALGLSVRPGFGPVVSLSIYLTVIVLFVFIRRDQRRFVPDFSAIEVETARMAGQRELEERAVALLHDTVLSDLVALANGKSALDERTRARYLSDIGRVTSGRLEPRANAGAEGDGTDEDFRQELLAVISDFRWRGLAVDVTGGEAMSARLTPAAADALLGAVRGTLENVARHSGSTRAEVFLEVSGPDLSVMIVDHGVGFDPEDVPANRLGIRRSLMQRIEGNGGRVRIWSAPGAGTSVLISLPLEATDD</sequence>
<accession>A0ABP7FHN8</accession>
<dbReference type="InterPro" id="IPR036890">
    <property type="entry name" value="HATPase_C_sf"/>
</dbReference>
<keyword evidence="2" id="KW-0418">Kinase</keyword>
<feature type="transmembrane region" description="Helical" evidence="4">
    <location>
        <begin position="165"/>
        <end position="184"/>
    </location>
</feature>
<evidence type="ECO:0000259" key="5">
    <source>
        <dbReference type="Pfam" id="PF02518"/>
    </source>
</evidence>
<keyword evidence="4" id="KW-0472">Membrane</keyword>
<keyword evidence="3" id="KW-0902">Two-component regulatory system</keyword>
<evidence type="ECO:0000256" key="4">
    <source>
        <dbReference type="SAM" id="Phobius"/>
    </source>
</evidence>
<feature type="transmembrane region" description="Helical" evidence="4">
    <location>
        <begin position="56"/>
        <end position="77"/>
    </location>
</feature>